<dbReference type="PANTHER" id="PTHR42760">
    <property type="entry name" value="SHORT-CHAIN DEHYDROGENASES/REDUCTASES FAMILY MEMBER"/>
    <property type="match status" value="1"/>
</dbReference>
<dbReference type="Pfam" id="PF00106">
    <property type="entry name" value="adh_short"/>
    <property type="match status" value="1"/>
</dbReference>
<dbReference type="Gene3D" id="3.40.50.720">
    <property type="entry name" value="NAD(P)-binding Rossmann-like Domain"/>
    <property type="match status" value="1"/>
</dbReference>
<dbReference type="AlphaFoldDB" id="A0A7T5RJP3"/>
<evidence type="ECO:0000256" key="2">
    <source>
        <dbReference type="ARBA" id="ARBA00023002"/>
    </source>
</evidence>
<evidence type="ECO:0000313" key="5">
    <source>
        <dbReference type="Proteomes" id="UP000595618"/>
    </source>
</evidence>
<evidence type="ECO:0000256" key="3">
    <source>
        <dbReference type="RuleBase" id="RU000363"/>
    </source>
</evidence>
<dbReference type="Pfam" id="PF13561">
    <property type="entry name" value="adh_short_C2"/>
    <property type="match status" value="1"/>
</dbReference>
<sequence>MSVWKKFSLDGAVAVITGGAGFLGGKHAEAILEGGGRVVLCDNHMVRLVVKTDELRSKYGQSSVWCYCLDITREPLIHVVHQKIREDVGEVSILINNVANNPQVEKGKQSLTRLENLSLEQWNDDFAVGVTGAFLMSRILGSRMAELGRGVIVNVLSDLGVIAPDQRIYREQGLSENQQPVKPVTYSVTKHALLGLTKYLATYWADRGVRVNAISPGGVYKEGMPEDFVKRLVSLIPMGRMANVNEYQAAILFLCSDASSYMTGANLIMDGGRTCW</sequence>
<proteinExistence type="inferred from homology"/>
<dbReference type="SUPFAM" id="SSF51735">
    <property type="entry name" value="NAD(P)-binding Rossmann-fold domains"/>
    <property type="match status" value="1"/>
</dbReference>
<reference evidence="4 5" key="1">
    <citation type="submission" date="2020-07" db="EMBL/GenBank/DDBJ databases">
        <title>Huge and variable diversity of episymbiotic CPR bacteria and DPANN archaea in groundwater ecosystems.</title>
        <authorList>
            <person name="He C.Y."/>
            <person name="Keren R."/>
            <person name="Whittaker M."/>
            <person name="Farag I.F."/>
            <person name="Doudna J."/>
            <person name="Cate J.H.D."/>
            <person name="Banfield J.F."/>
        </authorList>
    </citation>
    <scope>NUCLEOTIDE SEQUENCE [LARGE SCALE GENOMIC DNA]</scope>
    <source>
        <strain evidence="4">NC_groundwater_541_Ag_S-0.1um_46_50</strain>
    </source>
</reference>
<name>A0A7T5RJP3_9BACT</name>
<keyword evidence="2" id="KW-0560">Oxidoreductase</keyword>
<dbReference type="PANTHER" id="PTHR42760:SF133">
    <property type="entry name" value="3-OXOACYL-[ACYL-CARRIER-PROTEIN] REDUCTASE"/>
    <property type="match status" value="1"/>
</dbReference>
<dbReference type="GO" id="GO:0016616">
    <property type="term" value="F:oxidoreductase activity, acting on the CH-OH group of donors, NAD or NADP as acceptor"/>
    <property type="evidence" value="ECO:0007669"/>
    <property type="project" value="TreeGrafter"/>
</dbReference>
<dbReference type="PRINTS" id="PR00080">
    <property type="entry name" value="SDRFAMILY"/>
</dbReference>
<evidence type="ECO:0000256" key="1">
    <source>
        <dbReference type="ARBA" id="ARBA00006484"/>
    </source>
</evidence>
<comment type="similarity">
    <text evidence="1 3">Belongs to the short-chain dehydrogenases/reductases (SDR) family.</text>
</comment>
<dbReference type="InterPro" id="IPR002347">
    <property type="entry name" value="SDR_fam"/>
</dbReference>
<organism evidence="4 5">
    <name type="scientific">Candidatus Sungiibacteriota bacterium</name>
    <dbReference type="NCBI Taxonomy" id="2750080"/>
    <lineage>
        <taxon>Bacteria</taxon>
        <taxon>Candidatus Sungiibacteriota</taxon>
    </lineage>
</organism>
<gene>
    <name evidence="4" type="ORF">HYW89_00550</name>
</gene>
<accession>A0A7T5RJP3</accession>
<dbReference type="EMBL" id="CP066690">
    <property type="protein sequence ID" value="QQG45413.1"/>
    <property type="molecule type" value="Genomic_DNA"/>
</dbReference>
<dbReference type="Proteomes" id="UP000595618">
    <property type="component" value="Chromosome"/>
</dbReference>
<evidence type="ECO:0000313" key="4">
    <source>
        <dbReference type="EMBL" id="QQG45413.1"/>
    </source>
</evidence>
<dbReference type="InterPro" id="IPR036291">
    <property type="entry name" value="NAD(P)-bd_dom_sf"/>
</dbReference>
<dbReference type="PRINTS" id="PR00081">
    <property type="entry name" value="GDHRDH"/>
</dbReference>
<protein>
    <submittedName>
        <fullName evidence="4">SDR family oxidoreductase</fullName>
    </submittedName>
</protein>